<dbReference type="InterPro" id="IPR036390">
    <property type="entry name" value="WH_DNA-bd_sf"/>
</dbReference>
<keyword evidence="3" id="KW-0238">DNA-binding</keyword>
<name>A0ABS7TXA4_9BACT</name>
<dbReference type="PANTHER" id="PTHR30537:SF5">
    <property type="entry name" value="HTH-TYPE TRANSCRIPTIONAL ACTIVATOR TTDR-RELATED"/>
    <property type="match status" value="1"/>
</dbReference>
<accession>A0ABS7TXA4</accession>
<dbReference type="EMBL" id="JAIRAU010000036">
    <property type="protein sequence ID" value="MBZ5712887.1"/>
    <property type="molecule type" value="Genomic_DNA"/>
</dbReference>
<dbReference type="InterPro" id="IPR058163">
    <property type="entry name" value="LysR-type_TF_proteobact-type"/>
</dbReference>
<dbReference type="SUPFAM" id="SSF53850">
    <property type="entry name" value="Periplasmic binding protein-like II"/>
    <property type="match status" value="1"/>
</dbReference>
<dbReference type="InterPro" id="IPR036388">
    <property type="entry name" value="WH-like_DNA-bd_sf"/>
</dbReference>
<feature type="domain" description="HTH lysR-type" evidence="5">
    <location>
        <begin position="1"/>
        <end position="60"/>
    </location>
</feature>
<keyword evidence="7" id="KW-1185">Reference proteome</keyword>
<keyword evidence="4" id="KW-0804">Transcription</keyword>
<dbReference type="SUPFAM" id="SSF46785">
    <property type="entry name" value="Winged helix' DNA-binding domain"/>
    <property type="match status" value="1"/>
</dbReference>
<evidence type="ECO:0000259" key="5">
    <source>
        <dbReference type="PROSITE" id="PS50931"/>
    </source>
</evidence>
<dbReference type="Proteomes" id="UP001139031">
    <property type="component" value="Unassembled WGS sequence"/>
</dbReference>
<keyword evidence="2" id="KW-0805">Transcription regulation</keyword>
<dbReference type="PANTHER" id="PTHR30537">
    <property type="entry name" value="HTH-TYPE TRANSCRIPTIONAL REGULATOR"/>
    <property type="match status" value="1"/>
</dbReference>
<evidence type="ECO:0000256" key="4">
    <source>
        <dbReference type="ARBA" id="ARBA00023163"/>
    </source>
</evidence>
<evidence type="ECO:0000256" key="1">
    <source>
        <dbReference type="ARBA" id="ARBA00009437"/>
    </source>
</evidence>
<dbReference type="CDD" id="cd08422">
    <property type="entry name" value="PBP2_CrgA_like"/>
    <property type="match status" value="1"/>
</dbReference>
<dbReference type="Gene3D" id="3.40.190.290">
    <property type="match status" value="1"/>
</dbReference>
<comment type="caution">
    <text evidence="6">The sequence shown here is derived from an EMBL/GenBank/DDBJ whole genome shotgun (WGS) entry which is preliminary data.</text>
</comment>
<evidence type="ECO:0000313" key="7">
    <source>
        <dbReference type="Proteomes" id="UP001139031"/>
    </source>
</evidence>
<comment type="similarity">
    <text evidence="1">Belongs to the LysR transcriptional regulatory family.</text>
</comment>
<evidence type="ECO:0000256" key="2">
    <source>
        <dbReference type="ARBA" id="ARBA00023015"/>
    </source>
</evidence>
<dbReference type="Pfam" id="PF03466">
    <property type="entry name" value="LysR_substrate"/>
    <property type="match status" value="1"/>
</dbReference>
<dbReference type="InterPro" id="IPR005119">
    <property type="entry name" value="LysR_subst-bd"/>
</dbReference>
<proteinExistence type="inferred from homology"/>
<dbReference type="Gene3D" id="1.10.10.10">
    <property type="entry name" value="Winged helix-like DNA-binding domain superfamily/Winged helix DNA-binding domain"/>
    <property type="match status" value="1"/>
</dbReference>
<evidence type="ECO:0000256" key="3">
    <source>
        <dbReference type="ARBA" id="ARBA00023125"/>
    </source>
</evidence>
<dbReference type="PROSITE" id="PS50931">
    <property type="entry name" value="HTH_LYSR"/>
    <property type="match status" value="1"/>
</dbReference>
<organism evidence="6 7">
    <name type="scientific">Nannocystis pusilla</name>
    <dbReference type="NCBI Taxonomy" id="889268"/>
    <lineage>
        <taxon>Bacteria</taxon>
        <taxon>Pseudomonadati</taxon>
        <taxon>Myxococcota</taxon>
        <taxon>Polyangia</taxon>
        <taxon>Nannocystales</taxon>
        <taxon>Nannocystaceae</taxon>
        <taxon>Nannocystis</taxon>
    </lineage>
</organism>
<protein>
    <submittedName>
        <fullName evidence="6">LysR family transcriptional regulator</fullName>
    </submittedName>
</protein>
<dbReference type="RefSeq" id="WP_224194642.1">
    <property type="nucleotide sequence ID" value="NZ_JAIRAU010000036.1"/>
</dbReference>
<dbReference type="Pfam" id="PF00126">
    <property type="entry name" value="HTH_1"/>
    <property type="match status" value="1"/>
</dbReference>
<reference evidence="6" key="1">
    <citation type="submission" date="2021-08" db="EMBL/GenBank/DDBJ databases">
        <authorList>
            <person name="Stevens D.C."/>
        </authorList>
    </citation>
    <scope>NUCLEOTIDE SEQUENCE</scope>
    <source>
        <strain evidence="6">DSM 53165</strain>
    </source>
</reference>
<evidence type="ECO:0000313" key="6">
    <source>
        <dbReference type="EMBL" id="MBZ5712887.1"/>
    </source>
</evidence>
<dbReference type="InterPro" id="IPR000847">
    <property type="entry name" value="LysR_HTH_N"/>
</dbReference>
<gene>
    <name evidence="6" type="ORF">K7C98_26910</name>
</gene>
<sequence length="313" mass="33963">MDALLANLPTLLVLARTGSLTAAAAELGVPRSTVSRRLARLEHDLDVVLAERNTRTFTLTGAGRRLAAEAGVLLANLQSISDSVRADAGQIRGRLRFAMPAGLGGASIGHVLGRLQRQYPAVEIEIVVTERRPNLVEERFDAIITTEAPPELPWMRRKLGEAHFIAVASPAYLAGRSPLTKPQDLAEHVVLSGPRGVEGLTTWPQLRGTSLLVRPWLATNDLPLLRLSALEGLGVALLPMHLVFQDLAANTLVRVLPEDIGATLEIIALFLPERARSPVLRAVFTDIARYNAERSTTRLTAPPRRGSARRETP</sequence>